<evidence type="ECO:0000259" key="2">
    <source>
        <dbReference type="PROSITE" id="PS51194"/>
    </source>
</evidence>
<dbReference type="PANTHER" id="PTHR47396:SF1">
    <property type="entry name" value="ATP-DEPENDENT HELICASE IRC3-RELATED"/>
    <property type="match status" value="1"/>
</dbReference>
<reference evidence="3 4" key="1">
    <citation type="submission" date="2024-10" db="EMBL/GenBank/DDBJ databases">
        <authorList>
            <person name="Ratan Roy A."/>
            <person name="Morales Sandoval P.H."/>
            <person name="De Los Santos Villalobos S."/>
            <person name="Chakraborty S."/>
            <person name="Mukherjee J."/>
        </authorList>
    </citation>
    <scope>NUCLEOTIDE SEQUENCE [LARGE SCALE GENOMIC DNA]</scope>
    <source>
        <strain evidence="3 4">S1</strain>
    </source>
</reference>
<dbReference type="InterPro" id="IPR014001">
    <property type="entry name" value="Helicase_ATP-bd"/>
</dbReference>
<evidence type="ECO:0000313" key="4">
    <source>
        <dbReference type="Proteomes" id="UP001600165"/>
    </source>
</evidence>
<dbReference type="SUPFAM" id="SSF52540">
    <property type="entry name" value="P-loop containing nucleoside triphosphate hydrolases"/>
    <property type="match status" value="1"/>
</dbReference>
<dbReference type="GO" id="GO:0016787">
    <property type="term" value="F:hydrolase activity"/>
    <property type="evidence" value="ECO:0007669"/>
    <property type="project" value="UniProtKB-KW"/>
</dbReference>
<dbReference type="InterPro" id="IPR027417">
    <property type="entry name" value="P-loop_NTPase"/>
</dbReference>
<accession>A0ABW6IEN8</accession>
<keyword evidence="3" id="KW-0067">ATP-binding</keyword>
<dbReference type="GO" id="GO:0004386">
    <property type="term" value="F:helicase activity"/>
    <property type="evidence" value="ECO:0007669"/>
    <property type="project" value="UniProtKB-KW"/>
</dbReference>
<organism evidence="3 4">
    <name type="scientific">Almyronema epifaneia S1</name>
    <dbReference type="NCBI Taxonomy" id="2991925"/>
    <lineage>
        <taxon>Bacteria</taxon>
        <taxon>Bacillati</taxon>
        <taxon>Cyanobacteriota</taxon>
        <taxon>Cyanophyceae</taxon>
        <taxon>Nodosilineales</taxon>
        <taxon>Nodosilineaceae</taxon>
        <taxon>Almyronema</taxon>
        <taxon>Almyronema epifaneia</taxon>
    </lineage>
</organism>
<dbReference type="InterPro" id="IPR050742">
    <property type="entry name" value="Helicase_Restrict-Modif_Enz"/>
</dbReference>
<evidence type="ECO:0000259" key="1">
    <source>
        <dbReference type="PROSITE" id="PS51192"/>
    </source>
</evidence>
<keyword evidence="4" id="KW-1185">Reference proteome</keyword>
<dbReference type="Pfam" id="PF00271">
    <property type="entry name" value="Helicase_C"/>
    <property type="match status" value="1"/>
</dbReference>
<protein>
    <submittedName>
        <fullName evidence="3">DEAD/DEAH box helicase</fullName>
        <ecNumber evidence="3">3.6.4.-</ecNumber>
    </submittedName>
</protein>
<dbReference type="EMBL" id="JBHZOL010000040">
    <property type="protein sequence ID" value="MFE4105849.1"/>
    <property type="molecule type" value="Genomic_DNA"/>
</dbReference>
<keyword evidence="3" id="KW-0378">Hydrolase</keyword>
<proteinExistence type="predicted"/>
<dbReference type="InterPro" id="IPR001650">
    <property type="entry name" value="Helicase_C-like"/>
</dbReference>
<dbReference type="Proteomes" id="UP001600165">
    <property type="component" value="Unassembled WGS sequence"/>
</dbReference>
<dbReference type="PROSITE" id="PS51194">
    <property type="entry name" value="HELICASE_CTER"/>
    <property type="match status" value="1"/>
</dbReference>
<dbReference type="Gene3D" id="3.40.50.300">
    <property type="entry name" value="P-loop containing nucleotide triphosphate hydrolases"/>
    <property type="match status" value="2"/>
</dbReference>
<keyword evidence="3" id="KW-0347">Helicase</keyword>
<sequence length="541" mass="61316">MNFDDFLSRADDLTLQQLLGKPALDLIVLLDSSLASPKQVRRLLVNLRSRTGLLRDRFSYRLLIDLLKLDEARMLCSFLDIQESNDVYEALKRTRISKGSRREQQLFAFFEMGTPLEGAKAIVSSTEPVCSNYPLFSHQRKASRAVKNHLYREPFKVLLHMPTGAGKTRTAMNIIADHLRIHEPTLVIWLAHSEELCGQAVEEFFCAWNHLGDREITVHRFWGEYNIEPSVAQDGFLVAGLAKVYNRLKTDINFIGKIGRYSSLVVMDEAHQAAAQSYKLILDNLVVPHPKTSLLGLTATPGRSWSDIEQDEELSEIFSRRKVILEVDGYSNPVDYLVEQGYLAKVEYKPLLYEGGVALSKKDIDLIEESFEIPKQILEELANDEKRNLKIILEIERLAIKHRRIIVFSASVQHSDLIASVLNIRGLHANSITKDTEPEERIEIINNFRREDEETRVLCNFGVLTAGFNAPTTSAAVIARPTNSLVLYSQMIGRATRGYRAGGNEYAEVVTVVDSNLPGFSSIADSFVNWEDVWRKYDDEA</sequence>
<name>A0ABW6IEN8_9CYAN</name>
<feature type="domain" description="Helicase ATP-binding" evidence="1">
    <location>
        <begin position="148"/>
        <end position="301"/>
    </location>
</feature>
<gene>
    <name evidence="3" type="ORF">ACFVKH_06150</name>
</gene>
<evidence type="ECO:0000313" key="3">
    <source>
        <dbReference type="EMBL" id="MFE4105849.1"/>
    </source>
</evidence>
<keyword evidence="3" id="KW-0547">Nucleotide-binding</keyword>
<dbReference type="PANTHER" id="PTHR47396">
    <property type="entry name" value="TYPE I RESTRICTION ENZYME ECOKI R PROTEIN"/>
    <property type="match status" value="1"/>
</dbReference>
<dbReference type="EC" id="3.6.4.-" evidence="3"/>
<dbReference type="InterPro" id="IPR006935">
    <property type="entry name" value="Helicase/UvrB_N"/>
</dbReference>
<comment type="caution">
    <text evidence="3">The sequence shown here is derived from an EMBL/GenBank/DDBJ whole genome shotgun (WGS) entry which is preliminary data.</text>
</comment>
<feature type="domain" description="Helicase C-terminal" evidence="2">
    <location>
        <begin position="394"/>
        <end position="541"/>
    </location>
</feature>
<dbReference type="SMART" id="SM00490">
    <property type="entry name" value="HELICc"/>
    <property type="match status" value="1"/>
</dbReference>
<dbReference type="SMART" id="SM00487">
    <property type="entry name" value="DEXDc"/>
    <property type="match status" value="1"/>
</dbReference>
<dbReference type="PROSITE" id="PS51192">
    <property type="entry name" value="HELICASE_ATP_BIND_1"/>
    <property type="match status" value="1"/>
</dbReference>
<dbReference type="Pfam" id="PF04851">
    <property type="entry name" value="ResIII"/>
    <property type="match status" value="1"/>
</dbReference>
<dbReference type="RefSeq" id="WP_377963038.1">
    <property type="nucleotide sequence ID" value="NZ_JBHZOL010000040.1"/>
</dbReference>